<dbReference type="GO" id="GO:0005886">
    <property type="term" value="C:plasma membrane"/>
    <property type="evidence" value="ECO:0007669"/>
    <property type="project" value="UniProtKB-SubCell"/>
</dbReference>
<evidence type="ECO:0000313" key="12">
    <source>
        <dbReference type="Proteomes" id="UP000295443"/>
    </source>
</evidence>
<organism evidence="11 12">
    <name type="scientific">Parasulfuritortus cantonensis</name>
    <dbReference type="NCBI Taxonomy" id="2528202"/>
    <lineage>
        <taxon>Bacteria</taxon>
        <taxon>Pseudomonadati</taxon>
        <taxon>Pseudomonadota</taxon>
        <taxon>Betaproteobacteria</taxon>
        <taxon>Nitrosomonadales</taxon>
        <taxon>Thiobacillaceae</taxon>
        <taxon>Parasulfuritortus</taxon>
    </lineage>
</organism>
<dbReference type="InterPro" id="IPR011990">
    <property type="entry name" value="TPR-like_helical_dom_sf"/>
</dbReference>
<evidence type="ECO:0000256" key="6">
    <source>
        <dbReference type="ARBA" id="ARBA00023186"/>
    </source>
</evidence>
<dbReference type="Gene3D" id="1.25.40.10">
    <property type="entry name" value="Tetratricopeptide repeat domain"/>
    <property type="match status" value="1"/>
</dbReference>
<keyword evidence="4 9" id="KW-1133">Transmembrane helix</keyword>
<reference evidence="11 12" key="1">
    <citation type="submission" date="2019-03" db="EMBL/GenBank/DDBJ databases">
        <title>Genome sequence of Thiobacillaceae bacterium LSR1, a sulfur-oxidizing bacterium isolated from freshwater sediment.</title>
        <authorList>
            <person name="Li S."/>
        </authorList>
    </citation>
    <scope>NUCLEOTIDE SEQUENCE [LARGE SCALE GENOMIC DNA]</scope>
    <source>
        <strain evidence="11 12">LSR1</strain>
    </source>
</reference>
<comment type="caution">
    <text evidence="11">The sequence shown here is derived from an EMBL/GenBank/DDBJ whole genome shotgun (WGS) entry which is preliminary data.</text>
</comment>
<dbReference type="Proteomes" id="UP000295443">
    <property type="component" value="Unassembled WGS sequence"/>
</dbReference>
<dbReference type="InterPro" id="IPR018704">
    <property type="entry name" value="SecYEG/CpoB_TPR"/>
</dbReference>
<evidence type="ECO:0000256" key="5">
    <source>
        <dbReference type="ARBA" id="ARBA00023136"/>
    </source>
</evidence>
<dbReference type="AlphaFoldDB" id="A0A4R1BKQ9"/>
<evidence type="ECO:0000256" key="7">
    <source>
        <dbReference type="ARBA" id="ARBA00024197"/>
    </source>
</evidence>
<protein>
    <recommendedName>
        <fullName evidence="8">Ancillary SecYEG translocon subunit</fullName>
    </recommendedName>
</protein>
<keyword evidence="6" id="KW-0143">Chaperone</keyword>
<evidence type="ECO:0000256" key="4">
    <source>
        <dbReference type="ARBA" id="ARBA00022989"/>
    </source>
</evidence>
<keyword evidence="3 9" id="KW-0812">Transmembrane</keyword>
<dbReference type="GO" id="GO:0044877">
    <property type="term" value="F:protein-containing complex binding"/>
    <property type="evidence" value="ECO:0007669"/>
    <property type="project" value="InterPro"/>
</dbReference>
<evidence type="ECO:0000256" key="9">
    <source>
        <dbReference type="SAM" id="Phobius"/>
    </source>
</evidence>
<dbReference type="PIRSF" id="PIRSF006170">
    <property type="entry name" value="YfgM"/>
    <property type="match status" value="1"/>
</dbReference>
<dbReference type="SUPFAM" id="SSF48452">
    <property type="entry name" value="TPR-like"/>
    <property type="match status" value="1"/>
</dbReference>
<evidence type="ECO:0000259" key="10">
    <source>
        <dbReference type="Pfam" id="PF09976"/>
    </source>
</evidence>
<evidence type="ECO:0000256" key="2">
    <source>
        <dbReference type="ARBA" id="ARBA00022475"/>
    </source>
</evidence>
<dbReference type="PANTHER" id="PTHR38035">
    <property type="entry name" value="UPF0070 PROTEIN YFGM"/>
    <property type="match status" value="1"/>
</dbReference>
<keyword evidence="12" id="KW-1185">Reference proteome</keyword>
<dbReference type="Pfam" id="PF09976">
    <property type="entry name" value="TPR_21"/>
    <property type="match status" value="1"/>
</dbReference>
<feature type="transmembrane region" description="Helical" evidence="9">
    <location>
        <begin position="24"/>
        <end position="41"/>
    </location>
</feature>
<evidence type="ECO:0000256" key="1">
    <source>
        <dbReference type="ARBA" id="ARBA00004401"/>
    </source>
</evidence>
<sequence>MKMALDLEEQEQLDEFKAWWKQNGTYVIAAVAVFVIGVSGWKGWQIWSAKQAGEAMALYERAVQAAMANDPKTVKEVTGQIMDGYSGSGYAVPAAWLAGKTNFVAGDLKSARAQYQYALDHAGDKGLQQLARLRLASVQLDEKDYDGALKTLAVEPDAAFAALFADLKGDVLVEQGKKDEARAAYQLALDKIDATSPMKAMVEAKLDGLGG</sequence>
<dbReference type="OrthoDB" id="8521102at2"/>
<dbReference type="PANTHER" id="PTHR38035:SF1">
    <property type="entry name" value="ANCILLARY SECYEG TRANSLOCON SUBUNIT"/>
    <property type="match status" value="1"/>
</dbReference>
<feature type="domain" description="Ancillary SecYEG translocon subunit/Cell division coordinator CpoB TPR" evidence="10">
    <location>
        <begin position="17"/>
        <end position="210"/>
    </location>
</feature>
<keyword evidence="5 9" id="KW-0472">Membrane</keyword>
<evidence type="ECO:0000256" key="3">
    <source>
        <dbReference type="ARBA" id="ARBA00022692"/>
    </source>
</evidence>
<gene>
    <name evidence="11" type="ORF">EZJ19_03120</name>
</gene>
<proteinExistence type="inferred from homology"/>
<evidence type="ECO:0000256" key="8">
    <source>
        <dbReference type="ARBA" id="ARBA00024235"/>
    </source>
</evidence>
<comment type="subcellular location">
    <subcellularLocation>
        <location evidence="1">Cell membrane</location>
        <topology evidence="1">Single-pass type II membrane protein</topology>
    </subcellularLocation>
</comment>
<comment type="similarity">
    <text evidence="7">Belongs to the YfgM family.</text>
</comment>
<name>A0A4R1BKQ9_9PROT</name>
<keyword evidence="2" id="KW-1003">Cell membrane</keyword>
<accession>A0A4R1BKQ9</accession>
<dbReference type="EMBL" id="SJZB01000013">
    <property type="protein sequence ID" value="TCJ17916.1"/>
    <property type="molecule type" value="Genomic_DNA"/>
</dbReference>
<dbReference type="InterPro" id="IPR026039">
    <property type="entry name" value="YfgM"/>
</dbReference>
<evidence type="ECO:0000313" key="11">
    <source>
        <dbReference type="EMBL" id="TCJ17916.1"/>
    </source>
</evidence>